<gene>
    <name evidence="2" type="ORF">CLIT_8c01550</name>
</gene>
<evidence type="ECO:0000313" key="3">
    <source>
        <dbReference type="Proteomes" id="UP000027946"/>
    </source>
</evidence>
<dbReference type="AlphaFoldDB" id="A0A069RG39"/>
<keyword evidence="3" id="KW-1185">Reference proteome</keyword>
<dbReference type="STRING" id="1121324.CLIT_8c01550"/>
<feature type="region of interest" description="Disordered" evidence="1">
    <location>
        <begin position="1"/>
        <end position="39"/>
    </location>
</feature>
<feature type="compositionally biased region" description="Low complexity" evidence="1">
    <location>
        <begin position="29"/>
        <end position="39"/>
    </location>
</feature>
<dbReference type="Proteomes" id="UP000027946">
    <property type="component" value="Unassembled WGS sequence"/>
</dbReference>
<organism evidence="2 3">
    <name type="scientific">Peptoclostridium litorale DSM 5388</name>
    <dbReference type="NCBI Taxonomy" id="1121324"/>
    <lineage>
        <taxon>Bacteria</taxon>
        <taxon>Bacillati</taxon>
        <taxon>Bacillota</taxon>
        <taxon>Clostridia</taxon>
        <taxon>Peptostreptococcales</taxon>
        <taxon>Peptoclostridiaceae</taxon>
        <taxon>Peptoclostridium</taxon>
    </lineage>
</organism>
<evidence type="ECO:0000313" key="2">
    <source>
        <dbReference type="EMBL" id="KDR95986.1"/>
    </source>
</evidence>
<dbReference type="EMBL" id="JJMM01000008">
    <property type="protein sequence ID" value="KDR95986.1"/>
    <property type="molecule type" value="Genomic_DNA"/>
</dbReference>
<protein>
    <submittedName>
        <fullName evidence="2">Uncharacterized protein</fullName>
    </submittedName>
</protein>
<feature type="compositionally biased region" description="Polar residues" evidence="1">
    <location>
        <begin position="1"/>
        <end position="11"/>
    </location>
</feature>
<sequence length="39" mass="4500">MSENNSYSKKTISNREDKALKRKVEVKKPPQNSNPPKNN</sequence>
<evidence type="ECO:0000256" key="1">
    <source>
        <dbReference type="SAM" id="MobiDB-lite"/>
    </source>
</evidence>
<accession>A0A069RG39</accession>
<proteinExistence type="predicted"/>
<reference evidence="2 3" key="1">
    <citation type="submission" date="2014-03" db="EMBL/GenBank/DDBJ databases">
        <title>Genome sequence of Clostridium litorale W6, DSM 5388.</title>
        <authorList>
            <person name="Poehlein A."/>
            <person name="Jagirdar A."/>
            <person name="Khonsari B."/>
            <person name="Chibani C.M."/>
            <person name="Gutierrez Gutierrez D.A."/>
            <person name="Davydova E."/>
            <person name="Alghaithi H.S."/>
            <person name="Nair K.P."/>
            <person name="Dhamotharan K."/>
            <person name="Chandran L."/>
            <person name="G W."/>
            <person name="Daniel R."/>
        </authorList>
    </citation>
    <scope>NUCLEOTIDE SEQUENCE [LARGE SCALE GENOMIC DNA]</scope>
    <source>
        <strain evidence="2 3">W6</strain>
    </source>
</reference>
<name>A0A069RG39_PEPLI</name>
<comment type="caution">
    <text evidence="2">The sequence shown here is derived from an EMBL/GenBank/DDBJ whole genome shotgun (WGS) entry which is preliminary data.</text>
</comment>
<feature type="compositionally biased region" description="Basic and acidic residues" evidence="1">
    <location>
        <begin position="13"/>
        <end position="28"/>
    </location>
</feature>